<protein>
    <submittedName>
        <fullName evidence="1">Nucleoside 2-deoxyribosyltransferase-like protein</fullName>
    </submittedName>
</protein>
<proteinExistence type="predicted"/>
<dbReference type="EMBL" id="VLKO01000003">
    <property type="protein sequence ID" value="TWI01334.1"/>
    <property type="molecule type" value="Genomic_DNA"/>
</dbReference>
<evidence type="ECO:0000313" key="2">
    <source>
        <dbReference type="Proteomes" id="UP000317519"/>
    </source>
</evidence>
<evidence type="ECO:0000313" key="1">
    <source>
        <dbReference type="EMBL" id="TWI01334.1"/>
    </source>
</evidence>
<sequence length="154" mass="18154">MKTIYRAPDSIDAINQDILSVFLAGSIEMDKAVDWQKECEEVLSAKYVIFNPRRNEWNSDWEQSIDNVKFKEQVDWELNALEKADIIIMFFANNTKSPISLLEFGLYAQSNKMKVVVEENFWRKGNIDVVCEKYNIQQYKSLEELLQNLIKYKL</sequence>
<comment type="caution">
    <text evidence="1">The sequence shown here is derived from an EMBL/GenBank/DDBJ whole genome shotgun (WGS) entry which is preliminary data.</text>
</comment>
<reference evidence="1 2" key="1">
    <citation type="journal article" date="2015" name="Stand. Genomic Sci.">
        <title>Genomic Encyclopedia of Bacterial and Archaeal Type Strains, Phase III: the genomes of soil and plant-associated and newly described type strains.</title>
        <authorList>
            <person name="Whitman W.B."/>
            <person name="Woyke T."/>
            <person name="Klenk H.P."/>
            <person name="Zhou Y."/>
            <person name="Lilburn T.G."/>
            <person name="Beck B.J."/>
            <person name="De Vos P."/>
            <person name="Vandamme P."/>
            <person name="Eisen J.A."/>
            <person name="Garrity G."/>
            <person name="Hugenholtz P."/>
            <person name="Kyrpides N.C."/>
        </authorList>
    </citation>
    <scope>NUCLEOTIDE SEQUENCE [LARGE SCALE GENOMIC DNA]</scope>
    <source>
        <strain evidence="1 2">CGMCC 1.6847</strain>
    </source>
</reference>
<gene>
    <name evidence="1" type="ORF">IQ05_00911</name>
</gene>
<keyword evidence="2" id="KW-1185">Reference proteome</keyword>
<dbReference type="RefSeq" id="WP_144890252.1">
    <property type="nucleotide sequence ID" value="NZ_VLKO01000003.1"/>
</dbReference>
<organism evidence="1 2">
    <name type="scientific">Flavobacterium tiangeerense</name>
    <dbReference type="NCBI Taxonomy" id="459471"/>
    <lineage>
        <taxon>Bacteria</taxon>
        <taxon>Pseudomonadati</taxon>
        <taxon>Bacteroidota</taxon>
        <taxon>Flavobacteriia</taxon>
        <taxon>Flavobacteriales</taxon>
        <taxon>Flavobacteriaceae</taxon>
        <taxon>Flavobacterium</taxon>
    </lineage>
</organism>
<name>A0ABY3FLZ3_9FLAO</name>
<dbReference type="Gene3D" id="3.40.50.450">
    <property type="match status" value="1"/>
</dbReference>
<dbReference type="Pfam" id="PF15891">
    <property type="entry name" value="Nuc_deoxyri_tr2"/>
    <property type="match status" value="1"/>
</dbReference>
<dbReference type="InterPro" id="IPR039470">
    <property type="entry name" value="Nuc_deoxyri_tr2"/>
</dbReference>
<dbReference type="Proteomes" id="UP000317519">
    <property type="component" value="Unassembled WGS sequence"/>
</dbReference>
<accession>A0ABY3FLZ3</accession>